<dbReference type="EMBL" id="AP025334">
    <property type="protein sequence ID" value="BDD50245.1"/>
    <property type="molecule type" value="Genomic_DNA"/>
</dbReference>
<organism evidence="1 2">
    <name type="scientific">Phytobacter diazotrophicus</name>
    <dbReference type="NCBI Taxonomy" id="395631"/>
    <lineage>
        <taxon>Bacteria</taxon>
        <taxon>Pseudomonadati</taxon>
        <taxon>Pseudomonadota</taxon>
        <taxon>Gammaproteobacteria</taxon>
        <taxon>Enterobacterales</taxon>
        <taxon>Enterobacteriaceae</taxon>
        <taxon>Phytobacter</taxon>
    </lineage>
</organism>
<dbReference type="Proteomes" id="UP001320460">
    <property type="component" value="Chromosome"/>
</dbReference>
<evidence type="ECO:0000313" key="1">
    <source>
        <dbReference type="EMBL" id="BDD50245.1"/>
    </source>
</evidence>
<gene>
    <name evidence="1" type="ORF">PDTA9734_17320</name>
</gene>
<sequence length="34" mass="3825">MRLKGCFTSRALQTHPNPTFAFMDYLQLVNGLPG</sequence>
<accession>A0ABN6LM28</accession>
<proteinExistence type="predicted"/>
<name>A0ABN6LM28_9ENTR</name>
<keyword evidence="2" id="KW-1185">Reference proteome</keyword>
<evidence type="ECO:0000313" key="2">
    <source>
        <dbReference type="Proteomes" id="UP001320460"/>
    </source>
</evidence>
<reference evidence="1 2" key="1">
    <citation type="submission" date="2021-12" db="EMBL/GenBank/DDBJ databases">
        <title>Complete genome sequence of Phytobacter diazotrophicus TA9734.</title>
        <authorList>
            <person name="Kubota H."/>
            <person name="Nakayama Y."/>
            <person name="Ariyoshi T."/>
        </authorList>
    </citation>
    <scope>NUCLEOTIDE SEQUENCE [LARGE SCALE GENOMIC DNA]</scope>
    <source>
        <strain evidence="1 2">TA9734</strain>
    </source>
</reference>
<protein>
    <submittedName>
        <fullName evidence="1">Uncharacterized protein</fullName>
    </submittedName>
</protein>